<evidence type="ECO:0000313" key="10">
    <source>
        <dbReference type="Proteomes" id="UP000198372"/>
    </source>
</evidence>
<evidence type="ECO:0000256" key="2">
    <source>
        <dbReference type="ARBA" id="ARBA00022801"/>
    </source>
</evidence>
<keyword evidence="3" id="KW-0325">Glycoprotein</keyword>
<dbReference type="GO" id="GO:0009986">
    <property type="term" value="C:cell surface"/>
    <property type="evidence" value="ECO:0007669"/>
    <property type="project" value="TreeGrafter"/>
</dbReference>
<dbReference type="InterPro" id="IPR050386">
    <property type="entry name" value="Glycosyl_hydrolase_5"/>
</dbReference>
<dbReference type="AlphaFoldDB" id="A0A238F357"/>
<dbReference type="InterPro" id="IPR017853">
    <property type="entry name" value="GH"/>
</dbReference>
<accession>A0A238F357</accession>
<dbReference type="GO" id="GO:0005576">
    <property type="term" value="C:extracellular region"/>
    <property type="evidence" value="ECO:0007669"/>
    <property type="project" value="TreeGrafter"/>
</dbReference>
<evidence type="ECO:0000256" key="7">
    <source>
        <dbReference type="ARBA" id="ARBA00038929"/>
    </source>
</evidence>
<dbReference type="Gene3D" id="3.20.20.80">
    <property type="entry name" value="Glycosidases"/>
    <property type="match status" value="1"/>
</dbReference>
<feature type="region of interest" description="Disordered" evidence="8">
    <location>
        <begin position="1"/>
        <end position="84"/>
    </location>
</feature>
<protein>
    <recommendedName>
        <fullName evidence="7">glucan 1,3-beta-glucosidase</fullName>
        <ecNumber evidence="7">3.2.1.58</ecNumber>
    </recommendedName>
</protein>
<evidence type="ECO:0000256" key="3">
    <source>
        <dbReference type="ARBA" id="ARBA00023180"/>
    </source>
</evidence>
<feature type="region of interest" description="Disordered" evidence="8">
    <location>
        <begin position="814"/>
        <end position="833"/>
    </location>
</feature>
<dbReference type="GO" id="GO:0009251">
    <property type="term" value="P:glucan catabolic process"/>
    <property type="evidence" value="ECO:0007669"/>
    <property type="project" value="TreeGrafter"/>
</dbReference>
<evidence type="ECO:0000256" key="1">
    <source>
        <dbReference type="ARBA" id="ARBA00005641"/>
    </source>
</evidence>
<comment type="catalytic activity">
    <reaction evidence="6">
        <text>Successive hydrolysis of beta-D-glucose units from the non-reducing ends of (1-&gt;3)-beta-D-glucans, releasing alpha-glucose.</text>
        <dbReference type="EC" id="3.2.1.58"/>
    </reaction>
</comment>
<evidence type="ECO:0000256" key="5">
    <source>
        <dbReference type="ARBA" id="ARBA00023316"/>
    </source>
</evidence>
<evidence type="ECO:0000313" key="9">
    <source>
        <dbReference type="EMBL" id="SCV67159.1"/>
    </source>
</evidence>
<feature type="compositionally biased region" description="Polar residues" evidence="8">
    <location>
        <begin position="1"/>
        <end position="44"/>
    </location>
</feature>
<keyword evidence="2" id="KW-0378">Hydrolase</keyword>
<dbReference type="Proteomes" id="UP000198372">
    <property type="component" value="Unassembled WGS sequence"/>
</dbReference>
<feature type="compositionally biased region" description="Polar residues" evidence="8">
    <location>
        <begin position="74"/>
        <end position="84"/>
    </location>
</feature>
<dbReference type="EMBL" id="FMSP01000001">
    <property type="protein sequence ID" value="SCV67159.1"/>
    <property type="molecule type" value="Genomic_DNA"/>
</dbReference>
<feature type="compositionally biased region" description="Basic and acidic residues" evidence="8">
    <location>
        <begin position="824"/>
        <end position="833"/>
    </location>
</feature>
<feature type="region of interest" description="Disordered" evidence="8">
    <location>
        <begin position="99"/>
        <end position="154"/>
    </location>
</feature>
<dbReference type="PANTHER" id="PTHR31297:SF34">
    <property type="entry name" value="GLUCAN 1,3-BETA-GLUCOSIDASE 2"/>
    <property type="match status" value="1"/>
</dbReference>
<keyword evidence="10" id="KW-1185">Reference proteome</keyword>
<dbReference type="GO" id="GO:0004338">
    <property type="term" value="F:glucan exo-1,3-beta-glucosidase activity"/>
    <property type="evidence" value="ECO:0007669"/>
    <property type="project" value="UniProtKB-EC"/>
</dbReference>
<proteinExistence type="inferred from homology"/>
<dbReference type="OrthoDB" id="62120at2759"/>
<sequence>MTTPPHTPTWSNSNTRQARLTPHSTPSYPPSQASTTASPNQNHMVVQLDHARTSSGPGAGTGTGTGTAPASVGMGTSSSATSTPQSRYAEFEAYASHDDSASPMLRPISPSWLGTRSPSPPPTLPIASVPSRLPSGSHNTTRRSSISDPKWTASNSASALSPWILKRKSWVVLLPLAIVSFTYAISARRGGYAASSPATGRRISTWRPSFDRWRLSGENGASSQSWGANTDEDLGVEPQRLRHHWWKPREIFDDHGNLWPKQGKNGSKVRTEKGNVFVYRNDFGGTWDARTDSLRARCQADTPPLSTKWDYSKQTISGVNFGGWLTPEPFITPHLYEPYLAFEQEAVDEYTLSVHLGDKLEATLTHHYETFITEKDFAEVAGAGLNWVRIPLSYWAIETQEGEPFLAHVSWTCECTGLGRNSAALHARLLIMSTPTDFLKAIEWARKYGLRINLDLHTVPGSSNGWNHSGKSGTVNLMNGVMGIANAERTLNIVRALARFISLPVNRNIIPMFSVLNEPYLNVIGHAALRPFYLKLYDSVRAESGFGNGNGPVIVYHDGFKGTAVWHGFMKGSDRVALDSHRYLCFRTPNTDPLPVQSIKPCVNWMRHFNRTMRSFGISMVAEWSIATNDCGRFVNGVHVGTRFEGTYGDPNIPAAAEPGACEFWEDSTRWDAQMKLDLQDIALAHMDAFQNWFYWTWKTGPSLLHPDRPANPMWSYRHGLLNGYIPKDPRSFPGFCRRQFERFNRTQEKTFHFSGQLLSWQAGLGKNPGSEMERGGYEWPPEKIGLGTFEGQLLDVKDLPRWSKTGKNSPLPWPKKLYRPRPKGNDEVEKAEEPWYEPIEGCAYPDAYSGVGDHVAIPDGTKCGASAF</sequence>
<comment type="similarity">
    <text evidence="1">Belongs to the glycosyl hydrolase 5 (cellulase A) family.</text>
</comment>
<keyword evidence="4" id="KW-0326">Glycosidase</keyword>
<reference evidence="10" key="1">
    <citation type="submission" date="2016-09" db="EMBL/GenBank/DDBJ databases">
        <authorList>
            <person name="Jeantristanb JTB J.-T."/>
            <person name="Ricardo R."/>
        </authorList>
    </citation>
    <scope>NUCLEOTIDE SEQUENCE [LARGE SCALE GENOMIC DNA]</scope>
</reference>
<organism evidence="9 10">
    <name type="scientific">Microbotryum intermedium</name>
    <dbReference type="NCBI Taxonomy" id="269621"/>
    <lineage>
        <taxon>Eukaryota</taxon>
        <taxon>Fungi</taxon>
        <taxon>Dikarya</taxon>
        <taxon>Basidiomycota</taxon>
        <taxon>Pucciniomycotina</taxon>
        <taxon>Microbotryomycetes</taxon>
        <taxon>Microbotryales</taxon>
        <taxon>Microbotryaceae</taxon>
        <taxon>Microbotryum</taxon>
    </lineage>
</organism>
<dbReference type="EC" id="3.2.1.58" evidence="7"/>
<dbReference type="PANTHER" id="PTHR31297">
    <property type="entry name" value="GLUCAN ENDO-1,6-BETA-GLUCOSIDASE B"/>
    <property type="match status" value="1"/>
</dbReference>
<name>A0A238F357_9BASI</name>
<dbReference type="SUPFAM" id="SSF51445">
    <property type="entry name" value="(Trans)glycosidases"/>
    <property type="match status" value="1"/>
</dbReference>
<evidence type="ECO:0000256" key="8">
    <source>
        <dbReference type="SAM" id="MobiDB-lite"/>
    </source>
</evidence>
<dbReference type="GO" id="GO:0071555">
    <property type="term" value="P:cell wall organization"/>
    <property type="evidence" value="ECO:0007669"/>
    <property type="project" value="UniProtKB-KW"/>
</dbReference>
<evidence type="ECO:0000256" key="6">
    <source>
        <dbReference type="ARBA" id="ARBA00036824"/>
    </source>
</evidence>
<keyword evidence="5" id="KW-0961">Cell wall biogenesis/degradation</keyword>
<dbReference type="STRING" id="269621.A0A238F357"/>
<feature type="compositionally biased region" description="Polar residues" evidence="8">
    <location>
        <begin position="134"/>
        <end position="154"/>
    </location>
</feature>
<evidence type="ECO:0000256" key="4">
    <source>
        <dbReference type="ARBA" id="ARBA00023295"/>
    </source>
</evidence>
<gene>
    <name evidence="9" type="ORF">BQ2448_5805</name>
</gene>